<dbReference type="InterPro" id="IPR044672">
    <property type="entry name" value="MOCS2A"/>
</dbReference>
<dbReference type="InterPro" id="IPR016155">
    <property type="entry name" value="Mopterin_synth/thiamin_S_b"/>
</dbReference>
<evidence type="ECO:0000256" key="2">
    <source>
        <dbReference type="ARBA" id="ARBA00022553"/>
    </source>
</evidence>
<comment type="similarity">
    <text evidence="5">Belongs to the MoaD family. MOCS2A subfamily.</text>
</comment>
<keyword evidence="1 5" id="KW-0963">Cytoplasm</keyword>
<evidence type="ECO:0000313" key="6">
    <source>
        <dbReference type="EMBL" id="KAF2668956.1"/>
    </source>
</evidence>
<organism evidence="6 7">
    <name type="scientific">Microthyrium microscopicum</name>
    <dbReference type="NCBI Taxonomy" id="703497"/>
    <lineage>
        <taxon>Eukaryota</taxon>
        <taxon>Fungi</taxon>
        <taxon>Dikarya</taxon>
        <taxon>Ascomycota</taxon>
        <taxon>Pezizomycotina</taxon>
        <taxon>Dothideomycetes</taxon>
        <taxon>Dothideomycetes incertae sedis</taxon>
        <taxon>Microthyriales</taxon>
        <taxon>Microthyriaceae</taxon>
        <taxon>Microthyrium</taxon>
    </lineage>
</organism>
<dbReference type="OrthoDB" id="5595860at2759"/>
<evidence type="ECO:0000256" key="4">
    <source>
        <dbReference type="ARBA" id="ARBA00023150"/>
    </source>
</evidence>
<accession>A0A6A6UBG2</accession>
<dbReference type="EMBL" id="MU004235">
    <property type="protein sequence ID" value="KAF2668956.1"/>
    <property type="molecule type" value="Genomic_DNA"/>
</dbReference>
<sequence length="91" mass="9962">MASTKPPSGYFNILYFATASSYTKKQSEHWKAPFQTDALFKALEDQYPGITDKVLSSCAITVNLEYVDKDEAPVTIKEGDEVAIIPPVSSG</sequence>
<dbReference type="CDD" id="cd00754">
    <property type="entry name" value="Ubl_MoaD"/>
    <property type="match status" value="1"/>
</dbReference>
<keyword evidence="3 5" id="KW-0547">Nucleotide-binding</keyword>
<dbReference type="GO" id="GO:0006777">
    <property type="term" value="P:Mo-molybdopterin cofactor biosynthetic process"/>
    <property type="evidence" value="ECO:0007669"/>
    <property type="project" value="UniProtKB-UniRule"/>
</dbReference>
<gene>
    <name evidence="5" type="primary">cnxG</name>
    <name evidence="6" type="ORF">BT63DRAFT_424684</name>
</gene>
<dbReference type="InterPro" id="IPR003749">
    <property type="entry name" value="ThiS/MoaD-like"/>
</dbReference>
<dbReference type="Proteomes" id="UP000799302">
    <property type="component" value="Unassembled WGS sequence"/>
</dbReference>
<dbReference type="UniPathway" id="UPA00344"/>
<dbReference type="GO" id="GO:1990133">
    <property type="term" value="C:molybdopterin adenylyltransferase complex"/>
    <property type="evidence" value="ECO:0007669"/>
    <property type="project" value="TreeGrafter"/>
</dbReference>
<dbReference type="HAMAP" id="MF_03051">
    <property type="entry name" value="MOCS2A"/>
    <property type="match status" value="1"/>
</dbReference>
<dbReference type="PANTHER" id="PTHR33359:SF1">
    <property type="entry name" value="MOLYBDOPTERIN SYNTHASE SULFUR CARRIER SUBUNIT"/>
    <property type="match status" value="1"/>
</dbReference>
<keyword evidence="7" id="KW-1185">Reference proteome</keyword>
<dbReference type="InterPro" id="IPR028887">
    <property type="entry name" value="MOCS2A_euk"/>
</dbReference>
<dbReference type="AlphaFoldDB" id="A0A6A6UBG2"/>
<evidence type="ECO:0000256" key="5">
    <source>
        <dbReference type="HAMAP-Rule" id="MF_03051"/>
    </source>
</evidence>
<comment type="subunit">
    <text evidence="5">Heterotetramer; composed of 2 small (MOCS2A) and 2 large (MOCS2B) subunits.</text>
</comment>
<comment type="PTM">
    <text evidence="5">C-terminal thiocarboxylation occurs in 2 steps, it is first acyl-adenylated (-COAMP) via the hesA/moeB/thiF part of UBA4, then thiocarboxylated (-COSH) via the rhodanese domain of UBA4.</text>
</comment>
<keyword evidence="2 5" id="KW-0597">Phosphoprotein</keyword>
<dbReference type="GO" id="GO:1990140">
    <property type="term" value="C:molybdopterin synthase complex"/>
    <property type="evidence" value="ECO:0007669"/>
    <property type="project" value="UniProtKB-UniRule"/>
</dbReference>
<proteinExistence type="inferred from homology"/>
<dbReference type="Pfam" id="PF02597">
    <property type="entry name" value="ThiS"/>
    <property type="match status" value="1"/>
</dbReference>
<dbReference type="PANTHER" id="PTHR33359">
    <property type="entry name" value="MOLYBDOPTERIN SYNTHASE SULFUR CARRIER SUBUNIT"/>
    <property type="match status" value="1"/>
</dbReference>
<dbReference type="GO" id="GO:0030366">
    <property type="term" value="F:molybdopterin synthase activity"/>
    <property type="evidence" value="ECO:0007669"/>
    <property type="project" value="UniProtKB-UniRule"/>
</dbReference>
<evidence type="ECO:0000256" key="3">
    <source>
        <dbReference type="ARBA" id="ARBA00022741"/>
    </source>
</evidence>
<keyword evidence="4 5" id="KW-0501">Molybdenum cofactor biosynthesis</keyword>
<dbReference type="InterPro" id="IPR012675">
    <property type="entry name" value="Beta-grasp_dom_sf"/>
</dbReference>
<feature type="modified residue" description="1-thioglycine; alternate" evidence="5">
    <location>
        <position position="91"/>
    </location>
</feature>
<comment type="function">
    <text evidence="5">Acts as a sulfur carrier required for molybdopterin biosynthesis. Component of the molybdopterin synthase complex that catalyzes the conversion of precursor Z into molybdopterin by mediating the incorporation of 2 sulfur atoms into precursor Z to generate a dithiolene group. In the complex, serves as sulfur donor by being thiocarboxylated (-COSH) at its C-terminus by UBA4. After interaction with MOCS2B, the sulfur is then transferred to precursor Z to form molybdopterin.</text>
</comment>
<dbReference type="SUPFAM" id="SSF54285">
    <property type="entry name" value="MoaD/ThiS"/>
    <property type="match status" value="1"/>
</dbReference>
<comment type="subcellular location">
    <subcellularLocation>
        <location evidence="5">Cytoplasm</location>
    </subcellularLocation>
</comment>
<protein>
    <recommendedName>
        <fullName evidence="5">Molybdopterin synthase sulfur carrier subunit</fullName>
    </recommendedName>
    <alternativeName>
        <fullName evidence="5">Common component for nitrate reductase and xanthine dehydrogenase protein G</fullName>
    </alternativeName>
    <alternativeName>
        <fullName evidence="5">Molybdenum cofactor synthesis protein 2 small subunit</fullName>
    </alternativeName>
    <alternativeName>
        <fullName evidence="5">Molybdenum cofactor synthesis protein 2A</fullName>
    </alternativeName>
    <alternativeName>
        <fullName evidence="5">Sulfur carrier protein MOCS2A</fullName>
        <shortName evidence="5">MOCS2A</shortName>
    </alternativeName>
</protein>
<comment type="pathway">
    <text evidence="5">Cofactor biosynthesis; molybdopterin biosynthesis.</text>
</comment>
<dbReference type="GO" id="GO:0000166">
    <property type="term" value="F:nucleotide binding"/>
    <property type="evidence" value="ECO:0007669"/>
    <property type="project" value="UniProtKB-KW"/>
</dbReference>
<feature type="modified residue" description="Glycyl adenylate; alternate" evidence="5">
    <location>
        <position position="91"/>
    </location>
</feature>
<name>A0A6A6UBG2_9PEZI</name>
<evidence type="ECO:0000256" key="1">
    <source>
        <dbReference type="ARBA" id="ARBA00022490"/>
    </source>
</evidence>
<reference evidence="6" key="1">
    <citation type="journal article" date="2020" name="Stud. Mycol.">
        <title>101 Dothideomycetes genomes: a test case for predicting lifestyles and emergence of pathogens.</title>
        <authorList>
            <person name="Haridas S."/>
            <person name="Albert R."/>
            <person name="Binder M."/>
            <person name="Bloem J."/>
            <person name="Labutti K."/>
            <person name="Salamov A."/>
            <person name="Andreopoulos B."/>
            <person name="Baker S."/>
            <person name="Barry K."/>
            <person name="Bills G."/>
            <person name="Bluhm B."/>
            <person name="Cannon C."/>
            <person name="Castanera R."/>
            <person name="Culley D."/>
            <person name="Daum C."/>
            <person name="Ezra D."/>
            <person name="Gonzalez J."/>
            <person name="Henrissat B."/>
            <person name="Kuo A."/>
            <person name="Liang C."/>
            <person name="Lipzen A."/>
            <person name="Lutzoni F."/>
            <person name="Magnuson J."/>
            <person name="Mondo S."/>
            <person name="Nolan M."/>
            <person name="Ohm R."/>
            <person name="Pangilinan J."/>
            <person name="Park H.-J."/>
            <person name="Ramirez L."/>
            <person name="Alfaro M."/>
            <person name="Sun H."/>
            <person name="Tritt A."/>
            <person name="Yoshinaga Y."/>
            <person name="Zwiers L.-H."/>
            <person name="Turgeon B."/>
            <person name="Goodwin S."/>
            <person name="Spatafora J."/>
            <person name="Crous P."/>
            <person name="Grigoriev I."/>
        </authorList>
    </citation>
    <scope>NUCLEOTIDE SEQUENCE</scope>
    <source>
        <strain evidence="6">CBS 115976</strain>
    </source>
</reference>
<evidence type="ECO:0000313" key="7">
    <source>
        <dbReference type="Proteomes" id="UP000799302"/>
    </source>
</evidence>
<dbReference type="Gene3D" id="3.10.20.30">
    <property type="match status" value="1"/>
</dbReference>